<dbReference type="OrthoDB" id="2967651at2"/>
<protein>
    <recommendedName>
        <fullName evidence="3">Rhodanese domain-containing protein</fullName>
    </recommendedName>
</protein>
<evidence type="ECO:0000313" key="2">
    <source>
        <dbReference type="Proteomes" id="UP000199017"/>
    </source>
</evidence>
<dbReference type="STRING" id="930129.SAMN05216352_106123"/>
<dbReference type="AlphaFoldDB" id="A0A1G8JAV0"/>
<accession>A0A1G8JAV0</accession>
<proteinExistence type="predicted"/>
<keyword evidence="2" id="KW-1185">Reference proteome</keyword>
<dbReference type="RefSeq" id="WP_091585048.1">
    <property type="nucleotide sequence ID" value="NZ_FNDU01000006.1"/>
</dbReference>
<evidence type="ECO:0008006" key="3">
    <source>
        <dbReference type="Google" id="ProtNLM"/>
    </source>
</evidence>
<evidence type="ECO:0000313" key="1">
    <source>
        <dbReference type="EMBL" id="SDI28203.1"/>
    </source>
</evidence>
<dbReference type="EMBL" id="FNDU01000006">
    <property type="protein sequence ID" value="SDI28203.1"/>
    <property type="molecule type" value="Genomic_DNA"/>
</dbReference>
<dbReference type="InterPro" id="IPR036873">
    <property type="entry name" value="Rhodanese-like_dom_sf"/>
</dbReference>
<sequence length="125" mass="14139">MTWSIIVLLGALLLVVGYKRWIPVPGIKCAPLPDKPLPSDMIILDIRDYQEADRYPVKEAYTLPYPYLKRHINTIHADTVFLVAPDKVSKNLSIRLLQKHGMTVQNFAVVHGNQHSSQPIKAHCS</sequence>
<organism evidence="1 2">
    <name type="scientific">Alteribacillus bidgolensis</name>
    <dbReference type="NCBI Taxonomy" id="930129"/>
    <lineage>
        <taxon>Bacteria</taxon>
        <taxon>Bacillati</taxon>
        <taxon>Bacillota</taxon>
        <taxon>Bacilli</taxon>
        <taxon>Bacillales</taxon>
        <taxon>Bacillaceae</taxon>
        <taxon>Alteribacillus</taxon>
    </lineage>
</organism>
<name>A0A1G8JAV0_9BACI</name>
<reference evidence="1 2" key="1">
    <citation type="submission" date="2016-10" db="EMBL/GenBank/DDBJ databases">
        <authorList>
            <person name="de Groot N.N."/>
        </authorList>
    </citation>
    <scope>NUCLEOTIDE SEQUENCE [LARGE SCALE GENOMIC DNA]</scope>
    <source>
        <strain evidence="2">P4B,CCM 7963,CECT 7998,DSM 25260,IBRC-M 10614,KCTC 13821</strain>
    </source>
</reference>
<dbReference type="Proteomes" id="UP000199017">
    <property type="component" value="Unassembled WGS sequence"/>
</dbReference>
<dbReference type="SUPFAM" id="SSF52821">
    <property type="entry name" value="Rhodanese/Cell cycle control phosphatase"/>
    <property type="match status" value="1"/>
</dbReference>
<gene>
    <name evidence="1" type="ORF">SAMN05216352_106123</name>
</gene>